<gene>
    <name evidence="2" type="ORF">D6Z83_15035</name>
</gene>
<dbReference type="AlphaFoldDB" id="A0A3A9JI70"/>
<comment type="caution">
    <text evidence="2">The sequence shown here is derived from an EMBL/GenBank/DDBJ whole genome shotgun (WGS) entry which is preliminary data.</text>
</comment>
<organism evidence="2 3">
    <name type="scientific">Teichococcus wenyumeiae</name>
    <dbReference type="NCBI Taxonomy" id="2478470"/>
    <lineage>
        <taxon>Bacteria</taxon>
        <taxon>Pseudomonadati</taxon>
        <taxon>Pseudomonadota</taxon>
        <taxon>Alphaproteobacteria</taxon>
        <taxon>Acetobacterales</taxon>
        <taxon>Roseomonadaceae</taxon>
        <taxon>Roseomonas</taxon>
    </lineage>
</organism>
<protein>
    <submittedName>
        <fullName evidence="2">Uncharacterized protein</fullName>
    </submittedName>
</protein>
<keyword evidence="1" id="KW-0812">Transmembrane</keyword>
<reference evidence="2 3" key="1">
    <citation type="submission" date="2018-09" db="EMBL/GenBank/DDBJ databases">
        <title>Roseomonas sp. nov., isolated from feces of Tibetan antelopes in the Qinghai-Tibet plateau, China.</title>
        <authorList>
            <person name="Tian Z."/>
        </authorList>
    </citation>
    <scope>NUCLEOTIDE SEQUENCE [LARGE SCALE GENOMIC DNA]</scope>
    <source>
        <strain evidence="2 3">Z24</strain>
    </source>
</reference>
<dbReference type="Proteomes" id="UP000278036">
    <property type="component" value="Unassembled WGS sequence"/>
</dbReference>
<proteinExistence type="predicted"/>
<keyword evidence="1" id="KW-1133">Transmembrane helix</keyword>
<feature type="transmembrane region" description="Helical" evidence="1">
    <location>
        <begin position="79"/>
        <end position="98"/>
    </location>
</feature>
<sequence length="120" mass="12748">MAGSLLRHDRGLRSGAVAHTGGDSAVRAAYIVFSGILLIWGTSLLLDRPDLGLGILFLAVAVAVSQTVGAPLFGAVLDGASAEIALSLFAAMACRAIFWRMEETNPPRQIKEPRGFRQKQ</sequence>
<dbReference type="InParanoid" id="A0A3A9JI70"/>
<accession>A0A3A9JI70</accession>
<evidence type="ECO:0000313" key="2">
    <source>
        <dbReference type="EMBL" id="RKK03354.1"/>
    </source>
</evidence>
<name>A0A3A9JI70_9PROT</name>
<feature type="transmembrane region" description="Helical" evidence="1">
    <location>
        <begin position="28"/>
        <end position="46"/>
    </location>
</feature>
<dbReference type="EMBL" id="RAQU01000091">
    <property type="protein sequence ID" value="RKK03354.1"/>
    <property type="molecule type" value="Genomic_DNA"/>
</dbReference>
<dbReference type="OrthoDB" id="2957247at2"/>
<dbReference type="RefSeq" id="WP_120639105.1">
    <property type="nucleotide sequence ID" value="NZ_RAQU01000091.1"/>
</dbReference>
<feature type="transmembrane region" description="Helical" evidence="1">
    <location>
        <begin position="53"/>
        <end position="73"/>
    </location>
</feature>
<keyword evidence="1" id="KW-0472">Membrane</keyword>
<evidence type="ECO:0000256" key="1">
    <source>
        <dbReference type="SAM" id="Phobius"/>
    </source>
</evidence>
<evidence type="ECO:0000313" key="3">
    <source>
        <dbReference type="Proteomes" id="UP000278036"/>
    </source>
</evidence>